<accession>D1AQY7</accession>
<evidence type="ECO:0000313" key="3">
    <source>
        <dbReference type="Proteomes" id="UP000000845"/>
    </source>
</evidence>
<feature type="transmembrane region" description="Helical" evidence="1">
    <location>
        <begin position="20"/>
        <end position="39"/>
    </location>
</feature>
<organism evidence="2 3">
    <name type="scientific">Sebaldella termitidis (strain ATCC 33386 / NCTC 11300)</name>
    <dbReference type="NCBI Taxonomy" id="526218"/>
    <lineage>
        <taxon>Bacteria</taxon>
        <taxon>Fusobacteriati</taxon>
        <taxon>Fusobacteriota</taxon>
        <taxon>Fusobacteriia</taxon>
        <taxon>Fusobacteriales</taxon>
        <taxon>Leptotrichiaceae</taxon>
        <taxon>Sebaldella</taxon>
    </lineage>
</organism>
<dbReference type="Proteomes" id="UP000000845">
    <property type="component" value="Chromosome"/>
</dbReference>
<dbReference type="STRING" id="526218.Sterm_0803"/>
<gene>
    <name evidence="2" type="ordered locus">Sterm_0803</name>
</gene>
<keyword evidence="1" id="KW-1133">Transmembrane helix</keyword>
<evidence type="ECO:0000313" key="2">
    <source>
        <dbReference type="EMBL" id="ACZ07675.1"/>
    </source>
</evidence>
<keyword evidence="3" id="KW-1185">Reference proteome</keyword>
<name>D1AQY7_SEBTE</name>
<keyword evidence="1" id="KW-0812">Transmembrane</keyword>
<dbReference type="KEGG" id="str:Sterm_0803"/>
<proteinExistence type="predicted"/>
<keyword evidence="1" id="KW-0472">Membrane</keyword>
<sequence length="92" mass="11039">MIEIKNLKKQYKKAMLKRIWLNILFYFPFIDVDGVLYKLELAFYDVQCLKIRMEDIKSGKVNHDDTVTFFPRTRANMDCGKCTAFEECKRLF</sequence>
<dbReference type="RefSeq" id="WP_012860271.1">
    <property type="nucleotide sequence ID" value="NC_013517.1"/>
</dbReference>
<evidence type="ECO:0000256" key="1">
    <source>
        <dbReference type="SAM" id="Phobius"/>
    </source>
</evidence>
<dbReference type="AlphaFoldDB" id="D1AQY7"/>
<dbReference type="HOGENOM" id="CLU_2411506_0_0_0"/>
<dbReference type="EMBL" id="CP001739">
    <property type="protein sequence ID" value="ACZ07675.1"/>
    <property type="molecule type" value="Genomic_DNA"/>
</dbReference>
<reference evidence="3" key="1">
    <citation type="submission" date="2009-09" db="EMBL/GenBank/DDBJ databases">
        <title>The complete chromosome of Sebaldella termitidis ATCC 33386.</title>
        <authorList>
            <consortium name="US DOE Joint Genome Institute (JGI-PGF)"/>
            <person name="Lucas S."/>
            <person name="Copeland A."/>
            <person name="Lapidus A."/>
            <person name="Glavina del Rio T."/>
            <person name="Dalin E."/>
            <person name="Tice H."/>
            <person name="Bruce D."/>
            <person name="Goodwin L."/>
            <person name="Pitluck S."/>
            <person name="Kyrpides N."/>
            <person name="Mavromatis K."/>
            <person name="Ivanova N."/>
            <person name="Mikhailova N."/>
            <person name="Sims D."/>
            <person name="Meincke L."/>
            <person name="Brettin T."/>
            <person name="Detter J.C."/>
            <person name="Han C."/>
            <person name="Larimer F."/>
            <person name="Land M."/>
            <person name="Hauser L."/>
            <person name="Markowitz V."/>
            <person name="Cheng J.F."/>
            <person name="Hugenholtz P."/>
            <person name="Woyke T."/>
            <person name="Wu D."/>
            <person name="Eisen J.A."/>
        </authorList>
    </citation>
    <scope>NUCLEOTIDE SEQUENCE [LARGE SCALE GENOMIC DNA]</scope>
    <source>
        <strain evidence="3">ATCC 33386 / NCTC 11300</strain>
    </source>
</reference>
<reference evidence="2 3" key="2">
    <citation type="journal article" date="2010" name="Stand. Genomic Sci.">
        <title>Complete genome sequence of Sebaldella termitidis type strain (NCTC 11300).</title>
        <authorList>
            <person name="Harmon-Smith M."/>
            <person name="Celia L."/>
            <person name="Chertkov O."/>
            <person name="Lapidus A."/>
            <person name="Copeland A."/>
            <person name="Glavina Del Rio T."/>
            <person name="Nolan M."/>
            <person name="Lucas S."/>
            <person name="Tice H."/>
            <person name="Cheng J.F."/>
            <person name="Han C."/>
            <person name="Detter J.C."/>
            <person name="Bruce D."/>
            <person name="Goodwin L."/>
            <person name="Pitluck S."/>
            <person name="Pati A."/>
            <person name="Liolios K."/>
            <person name="Ivanova N."/>
            <person name="Mavromatis K."/>
            <person name="Mikhailova N."/>
            <person name="Chen A."/>
            <person name="Palaniappan K."/>
            <person name="Land M."/>
            <person name="Hauser L."/>
            <person name="Chang Y.J."/>
            <person name="Jeffries C.D."/>
            <person name="Brettin T."/>
            <person name="Goker M."/>
            <person name="Beck B."/>
            <person name="Bristow J."/>
            <person name="Eisen J.A."/>
            <person name="Markowitz V."/>
            <person name="Hugenholtz P."/>
            <person name="Kyrpides N.C."/>
            <person name="Klenk H.P."/>
            <person name="Chen F."/>
        </authorList>
    </citation>
    <scope>NUCLEOTIDE SEQUENCE [LARGE SCALE GENOMIC DNA]</scope>
    <source>
        <strain evidence="3">ATCC 33386 / NCTC 11300</strain>
    </source>
</reference>
<protein>
    <submittedName>
        <fullName evidence="2">Uncharacterized protein</fullName>
    </submittedName>
</protein>